<name>A0ABV7WJX7_9MICO</name>
<evidence type="ECO:0000256" key="1">
    <source>
        <dbReference type="SAM" id="MobiDB-lite"/>
    </source>
</evidence>
<dbReference type="RefSeq" id="WP_340288598.1">
    <property type="nucleotide sequence ID" value="NZ_JBBEOI010000002.1"/>
</dbReference>
<evidence type="ECO:0008006" key="4">
    <source>
        <dbReference type="Google" id="ProtNLM"/>
    </source>
</evidence>
<proteinExistence type="predicted"/>
<gene>
    <name evidence="2" type="ORF">ACFOLH_13085</name>
</gene>
<comment type="caution">
    <text evidence="2">The sequence shown here is derived from an EMBL/GenBank/DDBJ whole genome shotgun (WGS) entry which is preliminary data.</text>
</comment>
<accession>A0ABV7WJX7</accession>
<dbReference type="PROSITE" id="PS51257">
    <property type="entry name" value="PROKAR_LIPOPROTEIN"/>
    <property type="match status" value="1"/>
</dbReference>
<evidence type="ECO:0000313" key="3">
    <source>
        <dbReference type="Proteomes" id="UP001595685"/>
    </source>
</evidence>
<feature type="region of interest" description="Disordered" evidence="1">
    <location>
        <begin position="61"/>
        <end position="95"/>
    </location>
</feature>
<protein>
    <recommendedName>
        <fullName evidence="4">Secreted protein</fullName>
    </recommendedName>
</protein>
<sequence>MLKHRADVQRASARTWRAGCGLTVFALLLGGCSDTPSQPEATDGLDCDGLMRVSSHFDYAAGEAPEQSTPEDAARDAAGGTPVVEDRDDDSSSARVFMESSGRALTYVDVRRDASGAWTADSITKCAN</sequence>
<keyword evidence="3" id="KW-1185">Reference proteome</keyword>
<dbReference type="EMBL" id="JBHRWW010000008">
    <property type="protein sequence ID" value="MFC3689277.1"/>
    <property type="molecule type" value="Genomic_DNA"/>
</dbReference>
<dbReference type="Proteomes" id="UP001595685">
    <property type="component" value="Unassembled WGS sequence"/>
</dbReference>
<reference evidence="3" key="1">
    <citation type="journal article" date="2019" name="Int. J. Syst. Evol. Microbiol.">
        <title>The Global Catalogue of Microorganisms (GCM) 10K type strain sequencing project: providing services to taxonomists for standard genome sequencing and annotation.</title>
        <authorList>
            <consortium name="The Broad Institute Genomics Platform"/>
            <consortium name="The Broad Institute Genome Sequencing Center for Infectious Disease"/>
            <person name="Wu L."/>
            <person name="Ma J."/>
        </authorList>
    </citation>
    <scope>NUCLEOTIDE SEQUENCE [LARGE SCALE GENOMIC DNA]</scope>
    <source>
        <strain evidence="3">NCAIM B.02333</strain>
    </source>
</reference>
<organism evidence="2 3">
    <name type="scientific">Aquipuribacter hungaricus</name>
    <dbReference type="NCBI Taxonomy" id="545624"/>
    <lineage>
        <taxon>Bacteria</taxon>
        <taxon>Bacillati</taxon>
        <taxon>Actinomycetota</taxon>
        <taxon>Actinomycetes</taxon>
        <taxon>Micrococcales</taxon>
        <taxon>Intrasporangiaceae</taxon>
        <taxon>Aquipuribacter</taxon>
    </lineage>
</organism>
<evidence type="ECO:0000313" key="2">
    <source>
        <dbReference type="EMBL" id="MFC3689277.1"/>
    </source>
</evidence>